<keyword evidence="1" id="KW-0812">Transmembrane</keyword>
<feature type="transmembrane region" description="Helical" evidence="1">
    <location>
        <begin position="79"/>
        <end position="96"/>
    </location>
</feature>
<evidence type="ECO:0008006" key="4">
    <source>
        <dbReference type="Google" id="ProtNLM"/>
    </source>
</evidence>
<accession>A0ABV7VSM7</accession>
<evidence type="ECO:0000313" key="2">
    <source>
        <dbReference type="EMBL" id="MFC3680194.1"/>
    </source>
</evidence>
<reference evidence="3" key="1">
    <citation type="journal article" date="2019" name="Int. J. Syst. Evol. Microbiol.">
        <title>The Global Catalogue of Microorganisms (GCM) 10K type strain sequencing project: providing services to taxonomists for standard genome sequencing and annotation.</title>
        <authorList>
            <consortium name="The Broad Institute Genomics Platform"/>
            <consortium name="The Broad Institute Genome Sequencing Center for Infectious Disease"/>
            <person name="Wu L."/>
            <person name="Ma J."/>
        </authorList>
    </citation>
    <scope>NUCLEOTIDE SEQUENCE [LARGE SCALE GENOMIC DNA]</scope>
    <source>
        <strain evidence="3">KCTC 42424</strain>
    </source>
</reference>
<evidence type="ECO:0000256" key="1">
    <source>
        <dbReference type="SAM" id="Phobius"/>
    </source>
</evidence>
<comment type="caution">
    <text evidence="2">The sequence shown here is derived from an EMBL/GenBank/DDBJ whole genome shotgun (WGS) entry which is preliminary data.</text>
</comment>
<protein>
    <recommendedName>
        <fullName evidence="4">DUF3325 domain-containing protein</fullName>
    </recommendedName>
</protein>
<keyword evidence="1" id="KW-1133">Transmembrane helix</keyword>
<keyword evidence="3" id="KW-1185">Reference proteome</keyword>
<feature type="transmembrane region" description="Helical" evidence="1">
    <location>
        <begin position="55"/>
        <end position="72"/>
    </location>
</feature>
<name>A0ABV7VSM7_9GAMM</name>
<feature type="transmembrane region" description="Helical" evidence="1">
    <location>
        <begin position="32"/>
        <end position="49"/>
    </location>
</feature>
<dbReference type="EMBL" id="JBHRYB010000005">
    <property type="protein sequence ID" value="MFC3680194.1"/>
    <property type="molecule type" value="Genomic_DNA"/>
</dbReference>
<dbReference type="RefSeq" id="WP_376866068.1">
    <property type="nucleotide sequence ID" value="NZ_JBHRYB010000005.1"/>
</dbReference>
<keyword evidence="1" id="KW-0472">Membrane</keyword>
<gene>
    <name evidence="2" type="ORF">ACFOMG_08785</name>
</gene>
<evidence type="ECO:0000313" key="3">
    <source>
        <dbReference type="Proteomes" id="UP001595722"/>
    </source>
</evidence>
<proteinExistence type="predicted"/>
<dbReference type="Proteomes" id="UP001595722">
    <property type="component" value="Unassembled WGS sequence"/>
</dbReference>
<organism evidence="2 3">
    <name type="scientific">Bacterioplanoides pacificum</name>
    <dbReference type="NCBI Taxonomy" id="1171596"/>
    <lineage>
        <taxon>Bacteria</taxon>
        <taxon>Pseudomonadati</taxon>
        <taxon>Pseudomonadota</taxon>
        <taxon>Gammaproteobacteria</taxon>
        <taxon>Oceanospirillales</taxon>
        <taxon>Oceanospirillaceae</taxon>
        <taxon>Bacterioplanoides</taxon>
    </lineage>
</organism>
<sequence length="100" mass="11531">MPPAVFLLWPALQLMYGVSQHRSDKIDHRRRYAGRLLLLLALLLASQPYGWEKGLFYLLFSLLGCALVFVQLRIWRPQWVTPVTLIWLISGAAVVLEELL</sequence>